<accession>A0AAN4ZKF8</accession>
<dbReference type="Pfam" id="PF03133">
    <property type="entry name" value="TTL"/>
    <property type="match status" value="1"/>
</dbReference>
<dbReference type="PROSITE" id="PS51221">
    <property type="entry name" value="TTL"/>
    <property type="match status" value="1"/>
</dbReference>
<feature type="compositionally biased region" description="Low complexity" evidence="5">
    <location>
        <begin position="42"/>
        <end position="59"/>
    </location>
</feature>
<dbReference type="EMBL" id="BTRK01000003">
    <property type="protein sequence ID" value="GMR42421.1"/>
    <property type="molecule type" value="Genomic_DNA"/>
</dbReference>
<feature type="compositionally biased region" description="Polar residues" evidence="5">
    <location>
        <begin position="60"/>
        <end position="77"/>
    </location>
</feature>
<feature type="region of interest" description="Disordered" evidence="5">
    <location>
        <begin position="29"/>
        <end position="79"/>
    </location>
</feature>
<dbReference type="PANTHER" id="PTHR12241:SF162">
    <property type="entry name" value="TUBULIN MONOGLUTAMYLASE TTLL4"/>
    <property type="match status" value="1"/>
</dbReference>
<evidence type="ECO:0000313" key="7">
    <source>
        <dbReference type="Proteomes" id="UP001328107"/>
    </source>
</evidence>
<evidence type="ECO:0000256" key="3">
    <source>
        <dbReference type="ARBA" id="ARBA00022741"/>
    </source>
</evidence>
<dbReference type="SUPFAM" id="SSF56059">
    <property type="entry name" value="Glutathione synthetase ATP-binding domain-like"/>
    <property type="match status" value="1"/>
</dbReference>
<gene>
    <name evidence="6" type="ORF">PMAYCL1PPCAC_12616</name>
</gene>
<proteinExistence type="inferred from homology"/>
<dbReference type="InterPro" id="IPR004344">
    <property type="entry name" value="TTL/TTLL_fam"/>
</dbReference>
<name>A0AAN4ZKF8_9BILA</name>
<evidence type="ECO:0000256" key="5">
    <source>
        <dbReference type="SAM" id="MobiDB-lite"/>
    </source>
</evidence>
<dbReference type="GO" id="GO:0019098">
    <property type="term" value="P:reproductive behavior"/>
    <property type="evidence" value="ECO:0007669"/>
    <property type="project" value="UniProtKB-ARBA"/>
</dbReference>
<keyword evidence="4" id="KW-0067">ATP-binding</keyword>
<keyword evidence="7" id="KW-1185">Reference proteome</keyword>
<evidence type="ECO:0000256" key="1">
    <source>
        <dbReference type="ARBA" id="ARBA00006820"/>
    </source>
</evidence>
<evidence type="ECO:0000256" key="2">
    <source>
        <dbReference type="ARBA" id="ARBA00022598"/>
    </source>
</evidence>
<feature type="non-terminal residue" evidence="6">
    <location>
        <position position="1"/>
    </location>
</feature>
<dbReference type="GO" id="GO:0070740">
    <property type="term" value="F:tubulin-glutamic acid ligase activity"/>
    <property type="evidence" value="ECO:0007669"/>
    <property type="project" value="TreeGrafter"/>
</dbReference>
<sequence>LFRYLLNPPTPPLPSALLYLSLMSSSLLPSPSTLNDEGGESDSGVVSCSPSSSSSPSSSMITLNTPNEGPSTPNNDGHNAMCGLSELVSSCLSASKSSRDSSPDGRSPKDKKSLGEGSNGLGECKTVQPFFRNSQFSNVPPTIRFYTKGTKVTKPTRKICSRLAWCHNSLLPIVMRHSLAASHFKVVEETHQWIGYWGRHLKSADYRNILPHQKVNHYPGAFHIGRKDRLWTHVSEQIDRFGAKEYGIVPHTYILPRETEALEEYLEENPEAHVIIKPPASARGTGITVTRKMREIRQDAPLIAQQYIYRPMTINGTKFDLRLYAYVPCLDPLRVYLYEEGLVRFATVKYSNSMSTISNKYMHLTNYSINKFADRDGISSDPVPKWRLSELWTYFEERGIDSKKILSSIEEVIVKAFIACEKHIRDHMQKQIHSGYVCHELFGFDILLDEKARPWLLEVNISPSLHSGTPLDSSVKAPLAKDVLNMAGIYITNGPVEQFKTSSVYTSRPRKWPKSSRQLEKEEECRNAYAGEGAPSSRLTARLTPEDVRILVEFEDEMERKGDFRLLFPTKDSLDYMKYFVDVPYGTLLLQRWQLEQKRGRSEGLARLERLCKEGVVLQEDVDSSDSEVSDPSSDDEGEDSEEEV</sequence>
<dbReference type="AlphaFoldDB" id="A0AAN4ZKF8"/>
<dbReference type="GO" id="GO:0000226">
    <property type="term" value="P:microtubule cytoskeleton organization"/>
    <property type="evidence" value="ECO:0007669"/>
    <property type="project" value="TreeGrafter"/>
</dbReference>
<reference evidence="7" key="1">
    <citation type="submission" date="2022-10" db="EMBL/GenBank/DDBJ databases">
        <title>Genome assembly of Pristionchus species.</title>
        <authorList>
            <person name="Yoshida K."/>
            <person name="Sommer R.J."/>
        </authorList>
    </citation>
    <scope>NUCLEOTIDE SEQUENCE [LARGE SCALE GENOMIC DNA]</scope>
    <source>
        <strain evidence="7">RS5460</strain>
    </source>
</reference>
<dbReference type="Gene3D" id="3.30.470.20">
    <property type="entry name" value="ATP-grasp fold, B domain"/>
    <property type="match status" value="1"/>
</dbReference>
<organism evidence="6 7">
    <name type="scientific">Pristionchus mayeri</name>
    <dbReference type="NCBI Taxonomy" id="1317129"/>
    <lineage>
        <taxon>Eukaryota</taxon>
        <taxon>Metazoa</taxon>
        <taxon>Ecdysozoa</taxon>
        <taxon>Nematoda</taxon>
        <taxon>Chromadorea</taxon>
        <taxon>Rhabditida</taxon>
        <taxon>Rhabditina</taxon>
        <taxon>Diplogasteromorpha</taxon>
        <taxon>Diplogasteroidea</taxon>
        <taxon>Neodiplogasteridae</taxon>
        <taxon>Pristionchus</taxon>
    </lineage>
</organism>
<comment type="similarity">
    <text evidence="1">Belongs to the tubulin--tyrosine ligase family.</text>
</comment>
<dbReference type="PANTHER" id="PTHR12241">
    <property type="entry name" value="TUBULIN POLYGLUTAMYLASE"/>
    <property type="match status" value="1"/>
</dbReference>
<dbReference type="GO" id="GO:0005524">
    <property type="term" value="F:ATP binding"/>
    <property type="evidence" value="ECO:0007669"/>
    <property type="project" value="UniProtKB-KW"/>
</dbReference>
<feature type="region of interest" description="Disordered" evidence="5">
    <location>
        <begin position="618"/>
        <end position="645"/>
    </location>
</feature>
<dbReference type="GO" id="GO:0015631">
    <property type="term" value="F:tubulin binding"/>
    <property type="evidence" value="ECO:0007669"/>
    <property type="project" value="TreeGrafter"/>
</dbReference>
<feature type="compositionally biased region" description="Basic and acidic residues" evidence="5">
    <location>
        <begin position="97"/>
        <end position="114"/>
    </location>
</feature>
<evidence type="ECO:0000256" key="4">
    <source>
        <dbReference type="ARBA" id="ARBA00022840"/>
    </source>
</evidence>
<feature type="region of interest" description="Disordered" evidence="5">
    <location>
        <begin position="94"/>
        <end position="121"/>
    </location>
</feature>
<evidence type="ECO:0008006" key="8">
    <source>
        <dbReference type="Google" id="ProtNLM"/>
    </source>
</evidence>
<keyword evidence="2" id="KW-0436">Ligase</keyword>
<keyword evidence="3" id="KW-0547">Nucleotide-binding</keyword>
<dbReference type="GO" id="GO:0036064">
    <property type="term" value="C:ciliary basal body"/>
    <property type="evidence" value="ECO:0007669"/>
    <property type="project" value="TreeGrafter"/>
</dbReference>
<dbReference type="Proteomes" id="UP001328107">
    <property type="component" value="Unassembled WGS sequence"/>
</dbReference>
<protein>
    <recommendedName>
        <fullName evidence="8">Ttll-4</fullName>
    </recommendedName>
</protein>
<comment type="caution">
    <text evidence="6">The sequence shown here is derived from an EMBL/GenBank/DDBJ whole genome shotgun (WGS) entry which is preliminary data.</text>
</comment>
<feature type="compositionally biased region" description="Acidic residues" evidence="5">
    <location>
        <begin position="620"/>
        <end position="645"/>
    </location>
</feature>
<evidence type="ECO:0000313" key="6">
    <source>
        <dbReference type="EMBL" id="GMR42421.1"/>
    </source>
</evidence>